<evidence type="ECO:0000313" key="3">
    <source>
        <dbReference type="Proteomes" id="UP000198521"/>
    </source>
</evidence>
<sequence length="143" mass="16644">MNIELIKAKDEDIVFLLQLRKQTMIEHLEKAGLFLSEDQHLARVNFHFDSSYVIQLNESKVGVLKYLDTNGAIEILQLQILPEFQGKGIGKYLLNHIIQLSDDLNKVVRLKVLKENPAKFLYERNGFKIVGEDPFEFHMEFVQ</sequence>
<keyword evidence="3" id="KW-1185">Reference proteome</keyword>
<dbReference type="Gene3D" id="3.40.630.30">
    <property type="match status" value="1"/>
</dbReference>
<gene>
    <name evidence="2" type="ORF">SAMN04487910_1156</name>
</gene>
<dbReference type="Proteomes" id="UP000198521">
    <property type="component" value="Unassembled WGS sequence"/>
</dbReference>
<dbReference type="STRING" id="1038014.SAMN04487910_1156"/>
<dbReference type="SUPFAM" id="SSF55729">
    <property type="entry name" value="Acyl-CoA N-acyltransferases (Nat)"/>
    <property type="match status" value="1"/>
</dbReference>
<accession>A0A1H7K0D0</accession>
<evidence type="ECO:0000259" key="1">
    <source>
        <dbReference type="PROSITE" id="PS51186"/>
    </source>
</evidence>
<evidence type="ECO:0000313" key="2">
    <source>
        <dbReference type="EMBL" id="SEK80054.1"/>
    </source>
</evidence>
<dbReference type="EMBL" id="FOAB01000002">
    <property type="protein sequence ID" value="SEK80054.1"/>
    <property type="molecule type" value="Genomic_DNA"/>
</dbReference>
<dbReference type="Pfam" id="PF13508">
    <property type="entry name" value="Acetyltransf_7"/>
    <property type="match status" value="1"/>
</dbReference>
<feature type="domain" description="N-acetyltransferase" evidence="1">
    <location>
        <begin position="3"/>
        <end position="143"/>
    </location>
</feature>
<dbReference type="RefSeq" id="WP_211482375.1">
    <property type="nucleotide sequence ID" value="NZ_FOAB01000002.1"/>
</dbReference>
<keyword evidence="2" id="KW-0808">Transferase</keyword>
<organism evidence="2 3">
    <name type="scientific">Aquimarina amphilecti</name>
    <dbReference type="NCBI Taxonomy" id="1038014"/>
    <lineage>
        <taxon>Bacteria</taxon>
        <taxon>Pseudomonadati</taxon>
        <taxon>Bacteroidota</taxon>
        <taxon>Flavobacteriia</taxon>
        <taxon>Flavobacteriales</taxon>
        <taxon>Flavobacteriaceae</taxon>
        <taxon>Aquimarina</taxon>
    </lineage>
</organism>
<dbReference type="CDD" id="cd04301">
    <property type="entry name" value="NAT_SF"/>
    <property type="match status" value="1"/>
</dbReference>
<dbReference type="AlphaFoldDB" id="A0A1H7K0D0"/>
<dbReference type="PROSITE" id="PS51186">
    <property type="entry name" value="GNAT"/>
    <property type="match status" value="1"/>
</dbReference>
<dbReference type="GO" id="GO:0016747">
    <property type="term" value="F:acyltransferase activity, transferring groups other than amino-acyl groups"/>
    <property type="evidence" value="ECO:0007669"/>
    <property type="project" value="InterPro"/>
</dbReference>
<dbReference type="InterPro" id="IPR000182">
    <property type="entry name" value="GNAT_dom"/>
</dbReference>
<protein>
    <submittedName>
        <fullName evidence="2">Acetyltransferase (GNAT) family protein</fullName>
    </submittedName>
</protein>
<proteinExistence type="predicted"/>
<name>A0A1H7K0D0_AQUAM</name>
<reference evidence="2 3" key="1">
    <citation type="submission" date="2016-10" db="EMBL/GenBank/DDBJ databases">
        <authorList>
            <person name="de Groot N.N."/>
        </authorList>
    </citation>
    <scope>NUCLEOTIDE SEQUENCE [LARGE SCALE GENOMIC DNA]</scope>
    <source>
        <strain evidence="2 3">DSM 25232</strain>
    </source>
</reference>
<dbReference type="InterPro" id="IPR016181">
    <property type="entry name" value="Acyl_CoA_acyltransferase"/>
</dbReference>